<feature type="compositionally biased region" description="Polar residues" evidence="1">
    <location>
        <begin position="1"/>
        <end position="20"/>
    </location>
</feature>
<feature type="region of interest" description="Disordered" evidence="1">
    <location>
        <begin position="1"/>
        <end position="28"/>
    </location>
</feature>
<protein>
    <recommendedName>
        <fullName evidence="4">HNH endonuclease</fullName>
    </recommendedName>
</protein>
<dbReference type="EMBL" id="JBHUDK010000035">
    <property type="protein sequence ID" value="MFD1601110.1"/>
    <property type="molecule type" value="Genomic_DNA"/>
</dbReference>
<dbReference type="RefSeq" id="WP_390278848.1">
    <property type="nucleotide sequence ID" value="NZ_JBHUDK010000035.1"/>
</dbReference>
<comment type="caution">
    <text evidence="2">The sequence shown here is derived from an EMBL/GenBank/DDBJ whole genome shotgun (WGS) entry which is preliminary data.</text>
</comment>
<dbReference type="AlphaFoldDB" id="A0ABD6CVP2"/>
<evidence type="ECO:0000313" key="2">
    <source>
        <dbReference type="EMBL" id="MFD1601110.1"/>
    </source>
</evidence>
<gene>
    <name evidence="2" type="ORF">ACFSBX_19435</name>
</gene>
<name>A0ABD6CVP2_9EURY</name>
<keyword evidence="3" id="KW-1185">Reference proteome</keyword>
<dbReference type="Proteomes" id="UP001597085">
    <property type="component" value="Unassembled WGS sequence"/>
</dbReference>
<evidence type="ECO:0000313" key="3">
    <source>
        <dbReference type="Proteomes" id="UP001597085"/>
    </source>
</evidence>
<evidence type="ECO:0008006" key="4">
    <source>
        <dbReference type="Google" id="ProtNLM"/>
    </source>
</evidence>
<organism evidence="2 3">
    <name type="scientific">Halobellus rarus</name>
    <dbReference type="NCBI Taxonomy" id="1126237"/>
    <lineage>
        <taxon>Archaea</taxon>
        <taxon>Methanobacteriati</taxon>
        <taxon>Methanobacteriota</taxon>
        <taxon>Stenosarchaea group</taxon>
        <taxon>Halobacteria</taxon>
        <taxon>Halobacteriales</taxon>
        <taxon>Haloferacaceae</taxon>
        <taxon>Halobellus</taxon>
    </lineage>
</organism>
<accession>A0ABD6CVP2</accession>
<reference evidence="2 3" key="1">
    <citation type="journal article" date="2019" name="Int. J. Syst. Evol. Microbiol.">
        <title>The Global Catalogue of Microorganisms (GCM) 10K type strain sequencing project: providing services to taxonomists for standard genome sequencing and annotation.</title>
        <authorList>
            <consortium name="The Broad Institute Genomics Platform"/>
            <consortium name="The Broad Institute Genome Sequencing Center for Infectious Disease"/>
            <person name="Wu L."/>
            <person name="Ma J."/>
        </authorList>
    </citation>
    <scope>NUCLEOTIDE SEQUENCE [LARGE SCALE GENOMIC DNA]</scope>
    <source>
        <strain evidence="2 3">CGMCC 1.12121</strain>
    </source>
</reference>
<sequence length="289" mass="33180">MSKSKQSSTEASCLRPTQSKPADETTPYGDRAYVLAGTDDTEIFESTPTVILCPNCGDIVTAYEQGLPRVIPQFDLCCTTCQVELRRWCAIAVDAAYSELVEPPTLTAMTQAYWNEWLWSGITNYKDQPRNDEFTERFSTKASEFGWDWELTCPLCRRGINYLKRNAPGAHDSLDYHHWSTNPDQGITLCRECHDVIGFDSYDNQVEERAHEWGFRTRNDLQIVRIGLREAIVTEESLRPEMAEQLVDRYNLIQSPGEVRTLLEVVLQDGELYNRFADDTLWKGIDRDQ</sequence>
<proteinExistence type="predicted"/>
<evidence type="ECO:0000256" key="1">
    <source>
        <dbReference type="SAM" id="MobiDB-lite"/>
    </source>
</evidence>